<evidence type="ECO:0000256" key="1">
    <source>
        <dbReference type="PROSITE-ProRule" id="PRU01076"/>
    </source>
</evidence>
<dbReference type="Proteomes" id="UP000004162">
    <property type="component" value="Unassembled WGS sequence"/>
</dbReference>
<dbReference type="NCBIfam" id="TIGR01439">
    <property type="entry name" value="lp_hng_hel_AbrB"/>
    <property type="match status" value="1"/>
</dbReference>
<proteinExistence type="predicted"/>
<dbReference type="AlphaFoldDB" id="Q0YQW4"/>
<keyword evidence="4" id="KW-1185">Reference proteome</keyword>
<reference evidence="3 4" key="2">
    <citation type="submission" date="2006-07" db="EMBL/GenBank/DDBJ databases">
        <title>Sequencing of the draft genome and assembly of Chlorobium ferroxidans DSM 13031.</title>
        <authorList>
            <consortium name="US DOE Joint Genome Institute (JGI-PGF)"/>
            <person name="Copeland A."/>
            <person name="Lucas S."/>
            <person name="Lapidus A."/>
            <person name="Barry K."/>
            <person name="Glavina del Rio T."/>
            <person name="Dalin E."/>
            <person name="Tice H."/>
            <person name="Bruce D."/>
            <person name="Pitluck S."/>
            <person name="Richardson P."/>
        </authorList>
    </citation>
    <scope>NUCLEOTIDE SEQUENCE [LARGE SCALE GENOMIC DNA]</scope>
    <source>
        <strain evidence="3 4">DSM 13031</strain>
    </source>
</reference>
<feature type="domain" description="SpoVT-AbrB" evidence="2">
    <location>
        <begin position="32"/>
        <end position="77"/>
    </location>
</feature>
<dbReference type="InterPro" id="IPR007159">
    <property type="entry name" value="SpoVT-AbrB_dom"/>
</dbReference>
<organism evidence="3 4">
    <name type="scientific">Chlorobium ferrooxidans DSM 13031</name>
    <dbReference type="NCBI Taxonomy" id="377431"/>
    <lineage>
        <taxon>Bacteria</taxon>
        <taxon>Pseudomonadati</taxon>
        <taxon>Chlorobiota</taxon>
        <taxon>Chlorobiia</taxon>
        <taxon>Chlorobiales</taxon>
        <taxon>Chlorobiaceae</taxon>
        <taxon>Chlorobium/Pelodictyon group</taxon>
        <taxon>Chlorobium</taxon>
    </lineage>
</organism>
<dbReference type="Pfam" id="PF04014">
    <property type="entry name" value="MazE_antitoxin"/>
    <property type="match status" value="1"/>
</dbReference>
<comment type="caution">
    <text evidence="3">The sequence shown here is derived from an EMBL/GenBank/DDBJ whole genome shotgun (WGS) entry which is preliminary data.</text>
</comment>
<dbReference type="SMART" id="SM00966">
    <property type="entry name" value="SpoVT_AbrB"/>
    <property type="match status" value="1"/>
</dbReference>
<dbReference type="SUPFAM" id="SSF89447">
    <property type="entry name" value="AbrB/MazE/MraZ-like"/>
    <property type="match status" value="1"/>
</dbReference>
<dbReference type="GO" id="GO:0003677">
    <property type="term" value="F:DNA binding"/>
    <property type="evidence" value="ECO:0007669"/>
    <property type="project" value="UniProtKB-UniRule"/>
</dbReference>
<reference evidence="3 4" key="1">
    <citation type="submission" date="2006-07" db="EMBL/GenBank/DDBJ databases">
        <title>Annotation of the draft genome assembly of Chlorobium ferroxidans DSM 13031.</title>
        <authorList>
            <consortium name="US DOE Joint Genome Institute (JGI-ORNL)"/>
            <person name="Larimer F."/>
            <person name="Land M."/>
            <person name="Hauser L."/>
        </authorList>
    </citation>
    <scope>NUCLEOTIDE SEQUENCE [LARGE SCALE GENOMIC DNA]</scope>
    <source>
        <strain evidence="3 4">DSM 13031</strain>
    </source>
</reference>
<dbReference type="Gene3D" id="2.10.260.10">
    <property type="match status" value="1"/>
</dbReference>
<dbReference type="InterPro" id="IPR037914">
    <property type="entry name" value="SpoVT-AbrB_sf"/>
</dbReference>
<accession>Q0YQW4</accession>
<dbReference type="EMBL" id="AASE01000014">
    <property type="protein sequence ID" value="EAT58718.1"/>
    <property type="molecule type" value="Genomic_DNA"/>
</dbReference>
<evidence type="ECO:0000313" key="4">
    <source>
        <dbReference type="Proteomes" id="UP000004162"/>
    </source>
</evidence>
<protein>
    <submittedName>
        <fullName evidence="3">Transcriptional regulator AbrB</fullName>
    </submittedName>
</protein>
<keyword evidence="1" id="KW-0238">DNA-binding</keyword>
<name>Q0YQW4_9CHLB</name>
<evidence type="ECO:0000313" key="3">
    <source>
        <dbReference type="EMBL" id="EAT58718.1"/>
    </source>
</evidence>
<gene>
    <name evidence="3" type="ORF">CferDRAFT_0762</name>
</gene>
<dbReference type="PROSITE" id="PS51740">
    <property type="entry name" value="SPOVT_ABRB"/>
    <property type="match status" value="1"/>
</dbReference>
<evidence type="ECO:0000259" key="2">
    <source>
        <dbReference type="PROSITE" id="PS51740"/>
    </source>
</evidence>
<sequence>MFFGAFVSVFYWRLKSKVVSYFRWSINRNHSMDKVTLLPKYQVVIPLRVRESMKLKPGQKLQVIQYGDRIELVPQKKISTMRGFLKGISRDVEREEEIA</sequence>